<proteinExistence type="predicted"/>
<feature type="compositionally biased region" description="Polar residues" evidence="1">
    <location>
        <begin position="12"/>
        <end position="38"/>
    </location>
</feature>
<comment type="caution">
    <text evidence="2">The sequence shown here is derived from an EMBL/GenBank/DDBJ whole genome shotgun (WGS) entry which is preliminary data.</text>
</comment>
<evidence type="ECO:0000256" key="1">
    <source>
        <dbReference type="SAM" id="MobiDB-lite"/>
    </source>
</evidence>
<organism evidence="2 3">
    <name type="scientific">Candidula unifasciata</name>
    <dbReference type="NCBI Taxonomy" id="100452"/>
    <lineage>
        <taxon>Eukaryota</taxon>
        <taxon>Metazoa</taxon>
        <taxon>Spiralia</taxon>
        <taxon>Lophotrochozoa</taxon>
        <taxon>Mollusca</taxon>
        <taxon>Gastropoda</taxon>
        <taxon>Heterobranchia</taxon>
        <taxon>Euthyneura</taxon>
        <taxon>Panpulmonata</taxon>
        <taxon>Eupulmonata</taxon>
        <taxon>Stylommatophora</taxon>
        <taxon>Helicina</taxon>
        <taxon>Helicoidea</taxon>
        <taxon>Geomitridae</taxon>
        <taxon>Candidula</taxon>
    </lineage>
</organism>
<feature type="non-terminal residue" evidence="2">
    <location>
        <position position="1"/>
    </location>
</feature>
<dbReference type="AlphaFoldDB" id="A0A8S3ZIQ7"/>
<dbReference type="Proteomes" id="UP000678393">
    <property type="component" value="Unassembled WGS sequence"/>
</dbReference>
<name>A0A8S3ZIQ7_9EUPU</name>
<evidence type="ECO:0000313" key="2">
    <source>
        <dbReference type="EMBL" id="CAG5127056.1"/>
    </source>
</evidence>
<gene>
    <name evidence="2" type="ORF">CUNI_LOCUS12614</name>
</gene>
<protein>
    <submittedName>
        <fullName evidence="2">Uncharacterized protein</fullName>
    </submittedName>
</protein>
<accession>A0A8S3ZIQ7</accession>
<evidence type="ECO:0000313" key="3">
    <source>
        <dbReference type="Proteomes" id="UP000678393"/>
    </source>
</evidence>
<dbReference type="EMBL" id="CAJHNH020002557">
    <property type="protein sequence ID" value="CAG5127056.1"/>
    <property type="molecule type" value="Genomic_DNA"/>
</dbReference>
<feature type="non-terminal residue" evidence="2">
    <location>
        <position position="82"/>
    </location>
</feature>
<sequence>YVSSEWLDNPYQGANNRQPWSSSGRASALSQPDLTTYSGMDRATADPLEYAHMPRSQSALPTADSDDVGGEALTRRQVQKFK</sequence>
<reference evidence="2" key="1">
    <citation type="submission" date="2021-04" db="EMBL/GenBank/DDBJ databases">
        <authorList>
            <consortium name="Molecular Ecology Group"/>
        </authorList>
    </citation>
    <scope>NUCLEOTIDE SEQUENCE</scope>
</reference>
<feature type="region of interest" description="Disordered" evidence="1">
    <location>
        <begin position="1"/>
        <end position="82"/>
    </location>
</feature>
<keyword evidence="3" id="KW-1185">Reference proteome</keyword>